<dbReference type="Proteomes" id="UP001552427">
    <property type="component" value="Unassembled WGS sequence"/>
</dbReference>
<keyword evidence="2" id="KW-1185">Reference proteome</keyword>
<comment type="caution">
    <text evidence="1">The sequence shown here is derived from an EMBL/GenBank/DDBJ whole genome shotgun (WGS) entry which is preliminary data.</text>
</comment>
<name>A0ABV3H0G5_9ACTN</name>
<dbReference type="EMBL" id="JBFARM010000003">
    <property type="protein sequence ID" value="MEV4285794.1"/>
    <property type="molecule type" value="Genomic_DNA"/>
</dbReference>
<dbReference type="RefSeq" id="WP_364446939.1">
    <property type="nucleotide sequence ID" value="NZ_JBFARM010000003.1"/>
</dbReference>
<gene>
    <name evidence="1" type="ORF">AB0K40_09845</name>
</gene>
<accession>A0ABV3H0G5</accession>
<evidence type="ECO:0000313" key="1">
    <source>
        <dbReference type="EMBL" id="MEV4285794.1"/>
    </source>
</evidence>
<protein>
    <submittedName>
        <fullName evidence="1">Uncharacterized protein</fullName>
    </submittedName>
</protein>
<sequence>MSDTLYAQADDVFALLSPGTPAAEARAALTGGLIGVVRDASGQVTSTVTEADLAGLDDDTRLGAAVASLPPAIVADAEATFAEYGASPAVTLLDVGARALVLLDGEEVTAVLPVEVVGAYFASESYTPPSSVMTPHDGGADSGLGRPRTGLAHVVCAHPGCGRVNELPSFNRRRPPECVNRDVSVHTLRIGV</sequence>
<evidence type="ECO:0000313" key="2">
    <source>
        <dbReference type="Proteomes" id="UP001552427"/>
    </source>
</evidence>
<organism evidence="1 2">
    <name type="scientific">Nonomuraea bangladeshensis</name>
    <dbReference type="NCBI Taxonomy" id="404385"/>
    <lineage>
        <taxon>Bacteria</taxon>
        <taxon>Bacillati</taxon>
        <taxon>Actinomycetota</taxon>
        <taxon>Actinomycetes</taxon>
        <taxon>Streptosporangiales</taxon>
        <taxon>Streptosporangiaceae</taxon>
        <taxon>Nonomuraea</taxon>
    </lineage>
</organism>
<reference evidence="1 2" key="1">
    <citation type="submission" date="2024-06" db="EMBL/GenBank/DDBJ databases">
        <title>The Natural Products Discovery Center: Release of the First 8490 Sequenced Strains for Exploring Actinobacteria Biosynthetic Diversity.</title>
        <authorList>
            <person name="Kalkreuter E."/>
            <person name="Kautsar S.A."/>
            <person name="Yang D."/>
            <person name="Bader C.D."/>
            <person name="Teijaro C.N."/>
            <person name="Fluegel L."/>
            <person name="Davis C.M."/>
            <person name="Simpson J.R."/>
            <person name="Lauterbach L."/>
            <person name="Steele A.D."/>
            <person name="Gui C."/>
            <person name="Meng S."/>
            <person name="Li G."/>
            <person name="Viehrig K."/>
            <person name="Ye F."/>
            <person name="Su P."/>
            <person name="Kiefer A.F."/>
            <person name="Nichols A."/>
            <person name="Cepeda A.J."/>
            <person name="Yan W."/>
            <person name="Fan B."/>
            <person name="Jiang Y."/>
            <person name="Adhikari A."/>
            <person name="Zheng C.-J."/>
            <person name="Schuster L."/>
            <person name="Cowan T.M."/>
            <person name="Smanski M.J."/>
            <person name="Chevrette M.G."/>
            <person name="De Carvalho L.P.S."/>
            <person name="Shen B."/>
        </authorList>
    </citation>
    <scope>NUCLEOTIDE SEQUENCE [LARGE SCALE GENOMIC DNA]</scope>
    <source>
        <strain evidence="1 2">NPDC049574</strain>
    </source>
</reference>
<proteinExistence type="predicted"/>